<keyword evidence="2" id="KW-0808">Transferase</keyword>
<dbReference type="GO" id="GO:0016301">
    <property type="term" value="F:kinase activity"/>
    <property type="evidence" value="ECO:0007669"/>
    <property type="project" value="UniProtKB-KW"/>
</dbReference>
<gene>
    <name evidence="3" type="ORF">U6A24_00965</name>
</gene>
<proteinExistence type="inferred from homology"/>
<reference evidence="3 4" key="1">
    <citation type="journal article" date="2013" name="Int. J. Syst. Evol. Microbiol.">
        <title>Aquimarina gracilis sp. nov., isolated from the gut microflora of a mussel, Mytilus coruscus, and emended description of Aquimarina spongiae.</title>
        <authorList>
            <person name="Park S.C."/>
            <person name="Choe H.N."/>
            <person name="Baik K.S."/>
            <person name="Seong C.N."/>
        </authorList>
    </citation>
    <scope>NUCLEOTIDE SEQUENCE [LARGE SCALE GENOMIC DNA]</scope>
    <source>
        <strain evidence="3 4">PSC32</strain>
    </source>
</reference>
<dbReference type="RefSeq" id="WP_324178060.1">
    <property type="nucleotide sequence ID" value="NZ_BAABAW010000016.1"/>
</dbReference>
<evidence type="ECO:0000256" key="1">
    <source>
        <dbReference type="ARBA" id="ARBA00009460"/>
    </source>
</evidence>
<dbReference type="InterPro" id="IPR011009">
    <property type="entry name" value="Kinase-like_dom_sf"/>
</dbReference>
<dbReference type="Proteomes" id="UP001327027">
    <property type="component" value="Unassembled WGS sequence"/>
</dbReference>
<dbReference type="SUPFAM" id="SSF56112">
    <property type="entry name" value="Protein kinase-like (PK-like)"/>
    <property type="match status" value="1"/>
</dbReference>
<organism evidence="3 4">
    <name type="scientific">Aquimarina gracilis</name>
    <dbReference type="NCBI Taxonomy" id="874422"/>
    <lineage>
        <taxon>Bacteria</taxon>
        <taxon>Pseudomonadati</taxon>
        <taxon>Bacteroidota</taxon>
        <taxon>Flavobacteriia</taxon>
        <taxon>Flavobacteriales</taxon>
        <taxon>Flavobacteriaceae</taxon>
        <taxon>Aquimarina</taxon>
    </lineage>
</organism>
<comment type="caution">
    <text evidence="3">The sequence shown here is derived from an EMBL/GenBank/DDBJ whole genome shotgun (WGS) entry which is preliminary data.</text>
</comment>
<protein>
    <submittedName>
        <fullName evidence="3">Fructosamine kinase family protein</fullName>
    </submittedName>
</protein>
<evidence type="ECO:0000313" key="4">
    <source>
        <dbReference type="Proteomes" id="UP001327027"/>
    </source>
</evidence>
<keyword evidence="2 3" id="KW-0418">Kinase</keyword>
<dbReference type="PANTHER" id="PTHR12149">
    <property type="entry name" value="FRUCTOSAMINE 3 KINASE-RELATED PROTEIN"/>
    <property type="match status" value="1"/>
</dbReference>
<dbReference type="PANTHER" id="PTHR12149:SF8">
    <property type="entry name" value="PROTEIN-RIBULOSAMINE 3-KINASE"/>
    <property type="match status" value="1"/>
</dbReference>
<dbReference type="Pfam" id="PF03881">
    <property type="entry name" value="Fructosamin_kin"/>
    <property type="match status" value="1"/>
</dbReference>
<name>A0ABU5ZPG7_9FLAO</name>
<dbReference type="EMBL" id="JAYKLX010000001">
    <property type="protein sequence ID" value="MEB3344007.1"/>
    <property type="molecule type" value="Genomic_DNA"/>
</dbReference>
<keyword evidence="4" id="KW-1185">Reference proteome</keyword>
<dbReference type="Gene3D" id="3.30.200.20">
    <property type="entry name" value="Phosphorylase Kinase, domain 1"/>
    <property type="match status" value="1"/>
</dbReference>
<sequence>MLSSNIIYHFEELLSEKIIANKPLSGGDINAVYLLISDKQKVVVKLNLESKFPKMFETEAQGLQKLKDTSTFIVPEILHIGVVDNIAFLMLQYIDQAKSNVTFWENFGKQLGRLHRNTESYFGLEENNYIGSLPQYNSICESASEFYITQRLEPQFKIASQNGFSFSRLSGFYKNISEEIPDEASSLIHGDLWRGNYMVSQGGEPCLIDPAVAYAPREMDIAMMHLFGGFNSQLFKIYNEVFPLQMGWNDRISIFQLYYLLVHLNVFGSSYYNQVKNIVNRYF</sequence>
<dbReference type="InterPro" id="IPR016477">
    <property type="entry name" value="Fructo-/Ketosamine-3-kinase"/>
</dbReference>
<dbReference type="Gene3D" id="3.90.1200.10">
    <property type="match status" value="1"/>
</dbReference>
<dbReference type="PIRSF" id="PIRSF006221">
    <property type="entry name" value="Ketosamine-3-kinase"/>
    <property type="match status" value="1"/>
</dbReference>
<accession>A0ABU5ZPG7</accession>
<comment type="similarity">
    <text evidence="1 2">Belongs to the fructosamine kinase family.</text>
</comment>
<evidence type="ECO:0000256" key="2">
    <source>
        <dbReference type="PIRNR" id="PIRNR006221"/>
    </source>
</evidence>
<evidence type="ECO:0000313" key="3">
    <source>
        <dbReference type="EMBL" id="MEB3344007.1"/>
    </source>
</evidence>